<feature type="transmembrane region" description="Helical" evidence="1">
    <location>
        <begin position="1290"/>
        <end position="1307"/>
    </location>
</feature>
<keyword evidence="1" id="KW-0812">Transmembrane</keyword>
<reference evidence="2 3" key="1">
    <citation type="submission" date="2016-11" db="EMBL/GenBank/DDBJ databases">
        <authorList>
            <person name="Jaros S."/>
            <person name="Januszkiewicz K."/>
            <person name="Wedrychowicz H."/>
        </authorList>
    </citation>
    <scope>NUCLEOTIDE SEQUENCE [LARGE SCALE GENOMIC DNA]</scope>
    <source>
        <strain evidence="2 3">DSM 24574</strain>
    </source>
</reference>
<evidence type="ECO:0000256" key="1">
    <source>
        <dbReference type="SAM" id="Phobius"/>
    </source>
</evidence>
<feature type="transmembrane region" description="Helical" evidence="1">
    <location>
        <begin position="921"/>
        <end position="942"/>
    </location>
</feature>
<protein>
    <submittedName>
        <fullName evidence="2">Uncharacterized protein</fullName>
    </submittedName>
</protein>
<feature type="transmembrane region" description="Helical" evidence="1">
    <location>
        <begin position="1267"/>
        <end position="1284"/>
    </location>
</feature>
<keyword evidence="1" id="KW-1133">Transmembrane helix</keyword>
<organism evidence="2 3">
    <name type="scientific">Chryseolinea serpens</name>
    <dbReference type="NCBI Taxonomy" id="947013"/>
    <lineage>
        <taxon>Bacteria</taxon>
        <taxon>Pseudomonadati</taxon>
        <taxon>Bacteroidota</taxon>
        <taxon>Cytophagia</taxon>
        <taxon>Cytophagales</taxon>
        <taxon>Fulvivirgaceae</taxon>
        <taxon>Chryseolinea</taxon>
    </lineage>
</organism>
<sequence length="1318" mass="150378">MTLSAQFRQSVAFFITTGLILTLLCLYFFVYVSNREEAVTLRNFRVLGRAATNLNHKLEQYRERHIIKNYLWEKRGKIHAKDTASTKTTYKTELLKKGIIVEGLTYIKDATAFIDLELSPSKIIFTDTILVLQDSGNPQTIEKDSAYLLKASITYQNFTKGLFQDVIEDYVLLKAGSEVDPKAHPEVLFNTNTIGISDSAAISVYKNQGRRTTLNLNGTAYEVFTHPFSLAGKKCLLLGLQKETDYRDETRSIEPSLLYTLIIAALLLVLSLPMIKVIFISKVERLNKSDVIWCGLSLLLGCFLCTLTIQSLELSSSRLYEEENLDPLSKAIQHRFDAEIKNNLSILDTADASFPRYPKSIIISGGKSNLKDVPNGILRLFPDKKPSSLPNKKFRTMRIHWTDSTGMQRIKWSNGISTPPIDVSERAYFKDFDSNKAWRNPFADTTFVLESILSWTEIDPKAVLSQRSSDLTKMKVVGMTTKLLSVMDPILPPNYKFCIATKNGEVWFHSDINRNNNENIFEELGLPKTTFEQFFHQMPTDAWLYYNKEHRVKITPMRNFPLYLIVMKDLTAEETSKFYVKLVTTGLLGIQLLMVLVTVVLIRLIHKRAIAHLSLDWLKPEVKKSKKYASILWLNLFLLLLLISLFLFGVLNDLEEIFVLITLPACLLPPIFVYLNMPSYQNYYSSPRLSILLVPIVLIFLLDILASVSHGFPHFPWVVFIQIALIVIINMSLPSLRQIKEIVDKKISWRGVAWLASRVKHSPDGVLWLFTPALFSLLLLIGALPTVIFFKHSFNHERLLFTMANQLAFTQKLYKNDGTSTEGDHEIYRFGISEDETYKSETRNTLRSKQATSGFPRLAAWITGKPALTFLQNNDSLQTHFGGTLWRWTKKSNSLALQPAKSGPPPPKASVAQIPTFHLRIFPFVIGVLALVYLFFLIKVLSQCTFICNIHKTPLVTDVWLDKLLSSSFMLPELSSKEKFSRLDKFLDFQPVLIIGLSFLENNLSNAALKWFTRQQSSAKAISINFRDPSFASKSKKYDESLTSSVKTLCIIEHFEFDLNNKDLTQKKLGFLEKILSYPHVKILLFSAVHPVQLFDAFPEMEVNIKSRWHAVLARFHKVIQPLQISGYSGKVPSQFDRFINKECNHGQYLQNLKPILQRFVKQSKSVEVVELVDKIKSLAYNYYAYLWDSCSQEERYLIYDLAEDGLVNRKNVDSIKRLLSKGIFVGQGSLRLMNASFREFVLSYVNPEQALVLRENVSKDGNWNRVRLALMIVLSGVALFLLYSQKNAFSLVMGLLTAVPVLFRALESALSTIPKKK</sequence>
<feature type="transmembrane region" description="Helical" evidence="1">
    <location>
        <begin position="12"/>
        <end position="32"/>
    </location>
</feature>
<evidence type="ECO:0000313" key="2">
    <source>
        <dbReference type="EMBL" id="SHH64989.1"/>
    </source>
</evidence>
<name>A0A1M5UPW0_9BACT</name>
<keyword evidence="1" id="KW-0472">Membrane</keyword>
<gene>
    <name evidence="2" type="ORF">SAMN04488109_4826</name>
</gene>
<feature type="transmembrane region" description="Helical" evidence="1">
    <location>
        <begin position="689"/>
        <end position="708"/>
    </location>
</feature>
<keyword evidence="3" id="KW-1185">Reference proteome</keyword>
<feature type="transmembrane region" description="Helical" evidence="1">
    <location>
        <begin position="291"/>
        <end position="309"/>
    </location>
</feature>
<dbReference type="EMBL" id="FQWQ01000003">
    <property type="protein sequence ID" value="SHH64989.1"/>
    <property type="molecule type" value="Genomic_DNA"/>
</dbReference>
<feature type="transmembrane region" description="Helical" evidence="1">
    <location>
        <begin position="766"/>
        <end position="790"/>
    </location>
</feature>
<feature type="transmembrane region" description="Helical" evidence="1">
    <location>
        <begin position="631"/>
        <end position="651"/>
    </location>
</feature>
<dbReference type="OrthoDB" id="1113021at2"/>
<evidence type="ECO:0000313" key="3">
    <source>
        <dbReference type="Proteomes" id="UP000184212"/>
    </source>
</evidence>
<accession>A0A1M5UPW0</accession>
<dbReference type="RefSeq" id="WP_073139208.1">
    <property type="nucleotide sequence ID" value="NZ_FQWQ01000003.1"/>
</dbReference>
<feature type="transmembrane region" description="Helical" evidence="1">
    <location>
        <begin position="657"/>
        <end position="677"/>
    </location>
</feature>
<proteinExistence type="predicted"/>
<feature type="transmembrane region" description="Helical" evidence="1">
    <location>
        <begin position="714"/>
        <end position="736"/>
    </location>
</feature>
<feature type="transmembrane region" description="Helical" evidence="1">
    <location>
        <begin position="257"/>
        <end position="279"/>
    </location>
</feature>
<feature type="transmembrane region" description="Helical" evidence="1">
    <location>
        <begin position="578"/>
        <end position="602"/>
    </location>
</feature>
<dbReference type="Proteomes" id="UP000184212">
    <property type="component" value="Unassembled WGS sequence"/>
</dbReference>